<dbReference type="InterPro" id="IPR003594">
    <property type="entry name" value="HATPase_dom"/>
</dbReference>
<dbReference type="PROSITE" id="PS50109">
    <property type="entry name" value="HIS_KIN"/>
    <property type="match status" value="1"/>
</dbReference>
<dbReference type="CDD" id="cd00082">
    <property type="entry name" value="HisKA"/>
    <property type="match status" value="1"/>
</dbReference>
<dbReference type="PANTHER" id="PTHR43047:SF72">
    <property type="entry name" value="OSMOSENSING HISTIDINE PROTEIN KINASE SLN1"/>
    <property type="match status" value="1"/>
</dbReference>
<feature type="domain" description="PAC" evidence="10">
    <location>
        <begin position="452"/>
        <end position="502"/>
    </location>
</feature>
<evidence type="ECO:0000259" key="9">
    <source>
        <dbReference type="PROSITE" id="PS50112"/>
    </source>
</evidence>
<feature type="domain" description="PAS" evidence="9">
    <location>
        <begin position="9"/>
        <end position="73"/>
    </location>
</feature>
<dbReference type="SUPFAM" id="SSF52172">
    <property type="entry name" value="CheY-like"/>
    <property type="match status" value="1"/>
</dbReference>
<feature type="domain" description="PAS" evidence="9">
    <location>
        <begin position="123"/>
        <end position="192"/>
    </location>
</feature>
<evidence type="ECO:0000256" key="6">
    <source>
        <dbReference type="PROSITE-ProRule" id="PRU00169"/>
    </source>
</evidence>
<gene>
    <name evidence="11" type="ORF">NM686_013500</name>
</gene>
<dbReference type="InterPro" id="IPR013767">
    <property type="entry name" value="PAS_fold"/>
</dbReference>
<dbReference type="PROSITE" id="PS50112">
    <property type="entry name" value="PAS"/>
    <property type="match status" value="4"/>
</dbReference>
<dbReference type="InterPro" id="IPR004358">
    <property type="entry name" value="Sig_transdc_His_kin-like_C"/>
</dbReference>
<dbReference type="InterPro" id="IPR011006">
    <property type="entry name" value="CheY-like_superfamily"/>
</dbReference>
<evidence type="ECO:0000313" key="12">
    <source>
        <dbReference type="Proteomes" id="UP001162780"/>
    </source>
</evidence>
<evidence type="ECO:0000256" key="4">
    <source>
        <dbReference type="ARBA" id="ARBA00022679"/>
    </source>
</evidence>
<dbReference type="InterPro" id="IPR001610">
    <property type="entry name" value="PAC"/>
</dbReference>
<dbReference type="InterPro" id="IPR036890">
    <property type="entry name" value="HATPase_C_sf"/>
</dbReference>
<feature type="domain" description="PAC" evidence="10">
    <location>
        <begin position="196"/>
        <end position="248"/>
    </location>
</feature>
<dbReference type="Gene3D" id="3.40.50.2300">
    <property type="match status" value="1"/>
</dbReference>
<feature type="modified residue" description="4-aspartylphosphate" evidence="6">
    <location>
        <position position="813"/>
    </location>
</feature>
<dbReference type="EC" id="2.7.13.3" evidence="2"/>
<accession>A0ABY7GHV8</accession>
<dbReference type="EMBL" id="CP113517">
    <property type="protein sequence ID" value="WAR43398.1"/>
    <property type="molecule type" value="Genomic_DNA"/>
</dbReference>
<dbReference type="PRINTS" id="PR00344">
    <property type="entry name" value="BCTRLSENSOR"/>
</dbReference>
<organism evidence="11 12">
    <name type="scientific">Methylomonas rapida</name>
    <dbReference type="NCBI Taxonomy" id="2963939"/>
    <lineage>
        <taxon>Bacteria</taxon>
        <taxon>Pseudomonadati</taxon>
        <taxon>Pseudomonadota</taxon>
        <taxon>Gammaproteobacteria</taxon>
        <taxon>Methylococcales</taxon>
        <taxon>Methylococcaceae</taxon>
        <taxon>Methylomonas</taxon>
    </lineage>
</organism>
<dbReference type="SUPFAM" id="SSF47384">
    <property type="entry name" value="Homodimeric domain of signal transducing histidine kinase"/>
    <property type="match status" value="1"/>
</dbReference>
<dbReference type="RefSeq" id="WP_255188364.1">
    <property type="nucleotide sequence ID" value="NZ_CP113517.1"/>
</dbReference>
<dbReference type="SMART" id="SM00086">
    <property type="entry name" value="PAC"/>
    <property type="match status" value="4"/>
</dbReference>
<dbReference type="SMART" id="SM00388">
    <property type="entry name" value="HisKA"/>
    <property type="match status" value="1"/>
</dbReference>
<dbReference type="InterPro" id="IPR000014">
    <property type="entry name" value="PAS"/>
</dbReference>
<dbReference type="Pfam" id="PF00512">
    <property type="entry name" value="HisKA"/>
    <property type="match status" value="1"/>
</dbReference>
<keyword evidence="12" id="KW-1185">Reference proteome</keyword>
<dbReference type="InterPro" id="IPR000700">
    <property type="entry name" value="PAS-assoc_C"/>
</dbReference>
<dbReference type="Pfam" id="PF00072">
    <property type="entry name" value="Response_reg"/>
    <property type="match status" value="1"/>
</dbReference>
<dbReference type="PANTHER" id="PTHR43047">
    <property type="entry name" value="TWO-COMPONENT HISTIDINE PROTEIN KINASE"/>
    <property type="match status" value="1"/>
</dbReference>
<keyword evidence="5" id="KW-0418">Kinase</keyword>
<keyword evidence="4" id="KW-0808">Transferase</keyword>
<evidence type="ECO:0000313" key="11">
    <source>
        <dbReference type="EMBL" id="WAR43398.1"/>
    </source>
</evidence>
<evidence type="ECO:0000259" key="7">
    <source>
        <dbReference type="PROSITE" id="PS50109"/>
    </source>
</evidence>
<dbReference type="Gene3D" id="3.30.565.10">
    <property type="entry name" value="Histidine kinase-like ATPase, C-terminal domain"/>
    <property type="match status" value="1"/>
</dbReference>
<dbReference type="NCBIfam" id="TIGR00229">
    <property type="entry name" value="sensory_box"/>
    <property type="match status" value="4"/>
</dbReference>
<feature type="domain" description="Response regulatory" evidence="8">
    <location>
        <begin position="763"/>
        <end position="880"/>
    </location>
</feature>
<evidence type="ECO:0000256" key="2">
    <source>
        <dbReference type="ARBA" id="ARBA00012438"/>
    </source>
</evidence>
<keyword evidence="3 6" id="KW-0597">Phosphoprotein</keyword>
<reference evidence="11" key="1">
    <citation type="submission" date="2022-11" db="EMBL/GenBank/DDBJ databases">
        <title>Methylomonas rapida sp. nov., Carotenoid-Producing Obligate Methanotrophs with High Growth Characteristics and Biotechnological Potential.</title>
        <authorList>
            <person name="Tikhonova E.N."/>
            <person name="Suleimanov R.Z."/>
            <person name="Miroshnikov K."/>
            <person name="Oshkin I.Y."/>
            <person name="Belova S.E."/>
            <person name="Danilova O.V."/>
            <person name="Ashikhmin A."/>
            <person name="Konopkin A."/>
            <person name="But S.Y."/>
            <person name="Khmelenina V.N."/>
            <person name="Kuznetsov N."/>
            <person name="Pimenov N.V."/>
            <person name="Dedysh S.N."/>
        </authorList>
    </citation>
    <scope>NUCLEOTIDE SEQUENCE</scope>
    <source>
        <strain evidence="11">MP1</strain>
    </source>
</reference>
<dbReference type="PROSITE" id="PS50113">
    <property type="entry name" value="PAC"/>
    <property type="match status" value="3"/>
</dbReference>
<feature type="domain" description="Histidine kinase" evidence="7">
    <location>
        <begin position="520"/>
        <end position="737"/>
    </location>
</feature>
<dbReference type="PROSITE" id="PS50110">
    <property type="entry name" value="RESPONSE_REGULATORY"/>
    <property type="match status" value="1"/>
</dbReference>
<dbReference type="SUPFAM" id="SSF55874">
    <property type="entry name" value="ATPase domain of HSP90 chaperone/DNA topoisomerase II/histidine kinase"/>
    <property type="match status" value="1"/>
</dbReference>
<evidence type="ECO:0000259" key="8">
    <source>
        <dbReference type="PROSITE" id="PS50110"/>
    </source>
</evidence>
<dbReference type="SUPFAM" id="SSF55785">
    <property type="entry name" value="PYP-like sensor domain (PAS domain)"/>
    <property type="match status" value="4"/>
</dbReference>
<dbReference type="Gene3D" id="1.10.287.130">
    <property type="match status" value="1"/>
</dbReference>
<proteinExistence type="predicted"/>
<dbReference type="InterPro" id="IPR036097">
    <property type="entry name" value="HisK_dim/P_sf"/>
</dbReference>
<feature type="domain" description="PAS" evidence="9">
    <location>
        <begin position="247"/>
        <end position="317"/>
    </location>
</feature>
<dbReference type="Gene3D" id="3.30.450.20">
    <property type="entry name" value="PAS domain"/>
    <property type="match status" value="4"/>
</dbReference>
<dbReference type="CDD" id="cd00130">
    <property type="entry name" value="PAS"/>
    <property type="match status" value="4"/>
</dbReference>
<dbReference type="InterPro" id="IPR001789">
    <property type="entry name" value="Sig_transdc_resp-reg_receiver"/>
</dbReference>
<name>A0ABY7GHV8_9GAMM</name>
<dbReference type="InterPro" id="IPR005467">
    <property type="entry name" value="His_kinase_dom"/>
</dbReference>
<dbReference type="SMART" id="SM00387">
    <property type="entry name" value="HATPase_c"/>
    <property type="match status" value="1"/>
</dbReference>
<evidence type="ECO:0000256" key="3">
    <source>
        <dbReference type="ARBA" id="ARBA00022553"/>
    </source>
</evidence>
<evidence type="ECO:0000256" key="1">
    <source>
        <dbReference type="ARBA" id="ARBA00000085"/>
    </source>
</evidence>
<evidence type="ECO:0000259" key="10">
    <source>
        <dbReference type="PROSITE" id="PS50113"/>
    </source>
</evidence>
<dbReference type="InterPro" id="IPR003661">
    <property type="entry name" value="HisK_dim/P_dom"/>
</dbReference>
<dbReference type="Pfam" id="PF00989">
    <property type="entry name" value="PAS"/>
    <property type="match status" value="4"/>
</dbReference>
<dbReference type="InterPro" id="IPR035965">
    <property type="entry name" value="PAS-like_dom_sf"/>
</dbReference>
<dbReference type="SMART" id="SM00091">
    <property type="entry name" value="PAS"/>
    <property type="match status" value="4"/>
</dbReference>
<feature type="domain" description="PAC" evidence="10">
    <location>
        <begin position="324"/>
        <end position="374"/>
    </location>
</feature>
<evidence type="ECO:0000256" key="5">
    <source>
        <dbReference type="ARBA" id="ARBA00022777"/>
    </source>
</evidence>
<comment type="catalytic activity">
    <reaction evidence="1">
        <text>ATP + protein L-histidine = ADP + protein N-phospho-L-histidine.</text>
        <dbReference type="EC" id="2.7.13.3"/>
    </reaction>
</comment>
<dbReference type="Pfam" id="PF02518">
    <property type="entry name" value="HATPase_c"/>
    <property type="match status" value="1"/>
</dbReference>
<feature type="domain" description="PAS" evidence="9">
    <location>
        <begin position="375"/>
        <end position="445"/>
    </location>
</feature>
<dbReference type="Proteomes" id="UP001162780">
    <property type="component" value="Chromosome"/>
</dbReference>
<dbReference type="SMART" id="SM00448">
    <property type="entry name" value="REC"/>
    <property type="match status" value="1"/>
</dbReference>
<sequence>MTNITLSSRLFDTLGEGIVTITSTGEILSLNATASHVFGYENAEAQGQQLANLLAEPHASACQSQLIDAIDGQADVARQTIGKRKDGSIFPMTLTLDKIQIAGETGWLGIVRDLTPQKPTETIQAHYAAIVASSADAIIGKTLDGKITSWNPAASRMFGYSEQEMLGESIEILIPPNHAGEEQAIIARMQKGERIEHFETNRRRKNGETFPVSVTISPIRNDQGDIIGVSKIVRDITARRRAEIEGREHRFRTLFDTIVDGILVIDDKAHIQALNPAAVRLFGYQPVEVQGQNIKLLMPEPYASEHDGYLRNYLTTGIKKVIGIGREVTGRRKDGSTFPMELAVSEMEVDGERMFTGIVRDITQRKQAEAEIQVNENRFRALFDTIVDGIIVIDARGHIQALNPAAVDLFGYSPHEAQGQNVKILMPEPYASEHDGYLHNYLTTGIEKVIGIGREVLGKRKDGTTFPIDLAVSEMKVGNERMFTGIVRDITQRKEIETALNRASEMAVKANQAKTEFLASMSHELRTPLNAILGFSQLFELEADLPAEYRDYAGEITRAGKHLLALINDLIDLSRIESGKLEMTTQSVKVLDVIHTSIQLVTPLANEQDISLVNTTPTSENWTVKADAVRLRQVIINLLSNAIKYNYPGGRVMLGCRRHQAWVDITVTDTGSGIPVEMQNRVFTAFDRLGRETGTTVGTGIGLVITRQIVEAMGGRIGFESLEGTGSTFWVRLPEGDNTGPALSPAAADSDRQRLSISVERHKLLYIEDNPVNVRLMEQLFAKRKHIDFHTAPSAELGLASIHRALPALILMDINLPGMNGYEAMERLKADPKTTAIPIIALSANAMKEDIERGKRAGFSHYLTKPVDLVKLLAIVDALLR</sequence>
<protein>
    <recommendedName>
        <fullName evidence="2">histidine kinase</fullName>
        <ecNumber evidence="2">2.7.13.3</ecNumber>
    </recommendedName>
</protein>